<dbReference type="RefSeq" id="WP_085218668.1">
    <property type="nucleotide sequence ID" value="NZ_LT840185.1"/>
</dbReference>
<reference evidence="11" key="1">
    <citation type="submission" date="2017-04" db="EMBL/GenBank/DDBJ databases">
        <authorList>
            <person name="Varghese N."/>
            <person name="Submissions S."/>
        </authorList>
    </citation>
    <scope>NUCLEOTIDE SEQUENCE [LARGE SCALE GENOMIC DNA]</scope>
    <source>
        <strain evidence="11">Dd16</strain>
    </source>
</reference>
<evidence type="ECO:0000256" key="6">
    <source>
        <dbReference type="ARBA" id="ARBA00023163"/>
    </source>
</evidence>
<keyword evidence="3" id="KW-0678">Repressor</keyword>
<dbReference type="InterPro" id="IPR031316">
    <property type="entry name" value="FlgM_C"/>
</dbReference>
<dbReference type="AlphaFoldDB" id="A0A1X7GQQ3"/>
<dbReference type="GO" id="GO:0044781">
    <property type="term" value="P:bacterial-type flagellum organization"/>
    <property type="evidence" value="ECO:0007669"/>
    <property type="project" value="UniProtKB-KW"/>
</dbReference>
<dbReference type="STRING" id="941907.SAMN06295910_2035"/>
<dbReference type="NCBIfam" id="TIGR03824">
    <property type="entry name" value="FlgM_jcvi"/>
    <property type="match status" value="1"/>
</dbReference>
<evidence type="ECO:0000313" key="11">
    <source>
        <dbReference type="Proteomes" id="UP000192934"/>
    </source>
</evidence>
<keyword evidence="4" id="KW-1005">Bacterial flagellum biogenesis</keyword>
<evidence type="ECO:0000256" key="4">
    <source>
        <dbReference type="ARBA" id="ARBA00022795"/>
    </source>
</evidence>
<dbReference type="InterPro" id="IPR035890">
    <property type="entry name" value="Anti-sigma-28_factor_FlgM_sf"/>
</dbReference>
<accession>A0A1X7GQQ3</accession>
<keyword evidence="11" id="KW-1185">Reference proteome</keyword>
<organism evidence="10 11">
    <name type="scientific">Allosphingosinicella indica</name>
    <dbReference type="NCBI Taxonomy" id="941907"/>
    <lineage>
        <taxon>Bacteria</taxon>
        <taxon>Pseudomonadati</taxon>
        <taxon>Pseudomonadota</taxon>
        <taxon>Alphaproteobacteria</taxon>
        <taxon>Sphingomonadales</taxon>
        <taxon>Sphingomonadaceae</taxon>
        <taxon>Allosphingosinicella</taxon>
    </lineage>
</organism>
<evidence type="ECO:0000256" key="1">
    <source>
        <dbReference type="ARBA" id="ARBA00005322"/>
    </source>
</evidence>
<evidence type="ECO:0000256" key="5">
    <source>
        <dbReference type="ARBA" id="ARBA00023015"/>
    </source>
</evidence>
<feature type="domain" description="Anti-sigma-28 factor FlgM C-terminal" evidence="9">
    <location>
        <begin position="46"/>
        <end position="84"/>
    </location>
</feature>
<evidence type="ECO:0000256" key="2">
    <source>
        <dbReference type="ARBA" id="ARBA00017823"/>
    </source>
</evidence>
<evidence type="ECO:0000259" key="9">
    <source>
        <dbReference type="Pfam" id="PF04316"/>
    </source>
</evidence>
<name>A0A1X7GQQ3_9SPHN</name>
<evidence type="ECO:0000256" key="3">
    <source>
        <dbReference type="ARBA" id="ARBA00022491"/>
    </source>
</evidence>
<gene>
    <name evidence="10" type="ORF">SAMN06295910_2035</name>
</gene>
<protein>
    <recommendedName>
        <fullName evidence="2">Negative regulator of flagellin synthesis</fullName>
    </recommendedName>
    <alternativeName>
        <fullName evidence="8">Anti-sigma-28 factor</fullName>
    </alternativeName>
</protein>
<proteinExistence type="inferred from homology"/>
<keyword evidence="6" id="KW-0804">Transcription</keyword>
<dbReference type="OrthoDB" id="7392062at2"/>
<keyword evidence="5" id="KW-0805">Transcription regulation</keyword>
<evidence type="ECO:0000256" key="7">
    <source>
        <dbReference type="ARBA" id="ARBA00024739"/>
    </source>
</evidence>
<comment type="function">
    <text evidence="7">Responsible for the coupling of flagellin expression to flagellar assembly by preventing expression of the flagellin genes when a component of the middle class of proteins is defective. It negatively regulates flagellar genes by inhibiting the activity of FliA by directly binding to FliA.</text>
</comment>
<dbReference type="InterPro" id="IPR007412">
    <property type="entry name" value="FlgM"/>
</dbReference>
<evidence type="ECO:0000256" key="8">
    <source>
        <dbReference type="ARBA" id="ARBA00030117"/>
    </source>
</evidence>
<dbReference type="EMBL" id="LT840185">
    <property type="protein sequence ID" value="SMF72552.1"/>
    <property type="molecule type" value="Genomic_DNA"/>
</dbReference>
<sequence length="94" mass="9383">MIDGLGRVGAGRVEPARVALDKTQASAKAGDALAQGASGAPATAAATLAQSGPPVDSAKVAAIRAAIAEGRYPVDADRIAERMIALDLPERFSA</sequence>
<dbReference type="Proteomes" id="UP000192934">
    <property type="component" value="Chromosome I"/>
</dbReference>
<dbReference type="Pfam" id="PF04316">
    <property type="entry name" value="FlgM"/>
    <property type="match status" value="1"/>
</dbReference>
<dbReference type="SUPFAM" id="SSF101498">
    <property type="entry name" value="Anti-sigma factor FlgM"/>
    <property type="match status" value="1"/>
</dbReference>
<evidence type="ECO:0000313" key="10">
    <source>
        <dbReference type="EMBL" id="SMF72552.1"/>
    </source>
</evidence>
<comment type="similarity">
    <text evidence="1">Belongs to the FlgM family.</text>
</comment>
<dbReference type="GO" id="GO:0045892">
    <property type="term" value="P:negative regulation of DNA-templated transcription"/>
    <property type="evidence" value="ECO:0007669"/>
    <property type="project" value="InterPro"/>
</dbReference>